<name>B7KGX1_GLOC7</name>
<dbReference type="SMART" id="SM00400">
    <property type="entry name" value="ZnF_CHCC"/>
    <property type="match status" value="1"/>
</dbReference>
<dbReference type="GO" id="GO:0006269">
    <property type="term" value="P:DNA replication, synthesis of primer"/>
    <property type="evidence" value="ECO:0007669"/>
    <property type="project" value="UniProtKB-UniRule"/>
</dbReference>
<dbReference type="PROSITE" id="PS50880">
    <property type="entry name" value="TOPRIM"/>
    <property type="match status" value="1"/>
</dbReference>
<keyword evidence="9" id="KW-0460">Magnesium</keyword>
<dbReference type="Pfam" id="PF01807">
    <property type="entry name" value="Zn_ribbon_DnaG"/>
    <property type="match status" value="1"/>
</dbReference>
<comment type="domain">
    <text evidence="12">Contains an N-terminal zinc-binding domain, a central core domain that contains the primase activity, and a C-terminal DnaB-binding domain.</text>
</comment>
<dbReference type="AlphaFoldDB" id="B7KGX1"/>
<dbReference type="InterPro" id="IPR019475">
    <property type="entry name" value="DNA_primase_DnaB-bd"/>
</dbReference>
<keyword evidence="8 12" id="KW-0862">Zinc</keyword>
<comment type="cofactor">
    <cofactor evidence="12 13 14">
        <name>Zn(2+)</name>
        <dbReference type="ChEBI" id="CHEBI:29105"/>
    </cofactor>
    <text evidence="12 13 14">Binds 1 zinc ion per monomer.</text>
</comment>
<dbReference type="FunFam" id="3.90.980.10:FF:000001">
    <property type="entry name" value="DNA primase"/>
    <property type="match status" value="1"/>
</dbReference>
<dbReference type="InterPro" id="IPR006171">
    <property type="entry name" value="TOPRIM_dom"/>
</dbReference>
<comment type="function">
    <text evidence="12 13">RNA polymerase that catalyzes the synthesis of short RNA molecules used as primers for DNA polymerase during DNA replication.</text>
</comment>
<evidence type="ECO:0000256" key="5">
    <source>
        <dbReference type="ARBA" id="ARBA00022705"/>
    </source>
</evidence>
<dbReference type="InterPro" id="IPR037068">
    <property type="entry name" value="DNA_primase_core_N_sf"/>
</dbReference>
<dbReference type="InterPro" id="IPR030846">
    <property type="entry name" value="DnaG_bac"/>
</dbReference>
<dbReference type="KEGG" id="cyc:PCC7424_5107"/>
<dbReference type="Gene3D" id="3.40.1360.10">
    <property type="match status" value="1"/>
</dbReference>
<dbReference type="EMBL" id="CP001291">
    <property type="protein sequence ID" value="ACK73458.1"/>
    <property type="molecule type" value="Genomic_DNA"/>
</dbReference>
<keyword evidence="11 12" id="KW-0804">Transcription</keyword>
<sequence>MGYSQLDPQTLEEIKQRVDIYDVISEYVVLHKRGKSLVGLCPFHNEKSPSFNVSADKQLYHCFGCGAGGNAITFLMELRKQSFYEVALDLARRYQIPLKTLNPEEHQKLQRQLSLKEQLYEIVAVAVSFYQHALRQPEGEHALNYLKQKRHLNDEIITQFQLGYAPAGWETLYRYLVEQKRYPVALVEQAGLIKPRKSASGHYDTFRDRIMIPIHDSQGRAIAFGSRTLGTDEPKYLNSPETPLFDKGKTLFALDKATKRITEEDRVIVVEGYFDAIALHSVGITNGVASLGTAFSGVQLKQLLRYTDSKQIIFNFDSDPAGIKATERAINEISSLVYSGQIQLRILNLPDGKDADEFLNSSAGAAEKFRHLIETAPLWFEWQIEQLLSKHNLKEADHFQIVVQTMVKLLSQLENIPQRIYYIHYCADLLSQGDKGRIRIYEDSLSKQLKKSNFRIVKDSKKTTQSNDVISEEKNRLEYEEALLLKIYLHCPHHRAEIQAQIEEKEIVFSVSYHRFLWQQILTLEDDFLSNPEPDNLSNRLLSLLQDKLLSFPEQAEKVRYLFYLDEIGEKDIAFASTNLEKVFLSLEFVKYTNYKRYCIEQLDKATAFKDQLFWSQELSEVSQKLQELMYHSE</sequence>
<proteinExistence type="inferred from homology"/>
<evidence type="ECO:0000259" key="15">
    <source>
        <dbReference type="PROSITE" id="PS50880"/>
    </source>
</evidence>
<dbReference type="InterPro" id="IPR013264">
    <property type="entry name" value="DNAG_N"/>
</dbReference>
<evidence type="ECO:0000256" key="2">
    <source>
        <dbReference type="ARBA" id="ARBA00022515"/>
    </source>
</evidence>
<dbReference type="eggNOG" id="COG0358">
    <property type="taxonomic scope" value="Bacteria"/>
</dbReference>
<keyword evidence="4 12" id="KW-0548">Nucleotidyltransferase</keyword>
<dbReference type="InterPro" id="IPR006295">
    <property type="entry name" value="DNA_primase_DnaG"/>
</dbReference>
<dbReference type="Gene3D" id="3.90.580.10">
    <property type="entry name" value="Zinc finger, CHC2-type domain"/>
    <property type="match status" value="1"/>
</dbReference>
<feature type="domain" description="Toprim" evidence="15">
    <location>
        <begin position="265"/>
        <end position="348"/>
    </location>
</feature>
<keyword evidence="1 12" id="KW-0240">DNA-directed RNA polymerase</keyword>
<dbReference type="InterPro" id="IPR036977">
    <property type="entry name" value="DNA_primase_Znf_CHC2"/>
</dbReference>
<evidence type="ECO:0000256" key="14">
    <source>
        <dbReference type="PIRSR" id="PIRSR002811-1"/>
    </source>
</evidence>
<dbReference type="SUPFAM" id="SSF56731">
    <property type="entry name" value="DNA primase core"/>
    <property type="match status" value="1"/>
</dbReference>
<dbReference type="Pfam" id="PF13155">
    <property type="entry name" value="Toprim_2"/>
    <property type="match status" value="1"/>
</dbReference>
<dbReference type="HOGENOM" id="CLU_013501_3_1_3"/>
<keyword evidence="5 12" id="KW-0235">DNA replication</keyword>
<dbReference type="GO" id="GO:0008270">
    <property type="term" value="F:zinc ion binding"/>
    <property type="evidence" value="ECO:0007669"/>
    <property type="project" value="UniProtKB-UniRule"/>
</dbReference>
<evidence type="ECO:0000256" key="6">
    <source>
        <dbReference type="ARBA" id="ARBA00022723"/>
    </source>
</evidence>
<dbReference type="Pfam" id="PF08275">
    <property type="entry name" value="DNAG_N"/>
    <property type="match status" value="1"/>
</dbReference>
<evidence type="ECO:0000313" key="17">
    <source>
        <dbReference type="Proteomes" id="UP000002384"/>
    </source>
</evidence>
<dbReference type="Proteomes" id="UP000002384">
    <property type="component" value="Chromosome"/>
</dbReference>
<evidence type="ECO:0000256" key="3">
    <source>
        <dbReference type="ARBA" id="ARBA00022679"/>
    </source>
</evidence>
<comment type="catalytic activity">
    <reaction evidence="12">
        <text>ssDNA + n NTP = ssDNA/pppN(pN)n-1 hybrid + (n-1) diphosphate.</text>
        <dbReference type="EC" id="2.7.7.101"/>
    </reaction>
</comment>
<dbReference type="FunFam" id="3.90.580.10:FF:000001">
    <property type="entry name" value="DNA primase"/>
    <property type="match status" value="1"/>
</dbReference>
<dbReference type="InterPro" id="IPR002694">
    <property type="entry name" value="Znf_CHC2"/>
</dbReference>
<dbReference type="FunFam" id="3.40.1360.10:FF:000002">
    <property type="entry name" value="DNA primase"/>
    <property type="match status" value="1"/>
</dbReference>
<evidence type="ECO:0000256" key="4">
    <source>
        <dbReference type="ARBA" id="ARBA00022695"/>
    </source>
</evidence>
<dbReference type="PIRSF" id="PIRSF002811">
    <property type="entry name" value="DnaG"/>
    <property type="match status" value="1"/>
</dbReference>
<dbReference type="Gene3D" id="3.90.980.10">
    <property type="entry name" value="DNA primase, catalytic core, N-terminal domain"/>
    <property type="match status" value="1"/>
</dbReference>
<dbReference type="HAMAP" id="MF_00974">
    <property type="entry name" value="DNA_primase_DnaG"/>
    <property type="match status" value="1"/>
</dbReference>
<dbReference type="GO" id="GO:1990077">
    <property type="term" value="C:primosome complex"/>
    <property type="evidence" value="ECO:0007669"/>
    <property type="project" value="UniProtKB-KW"/>
</dbReference>
<dbReference type="STRING" id="65393.PCC7424_5107"/>
<reference evidence="17" key="1">
    <citation type="journal article" date="2011" name="MBio">
        <title>Novel metabolic attributes of the genus Cyanothece, comprising a group of unicellular nitrogen-fixing Cyanobacteria.</title>
        <authorList>
            <person name="Bandyopadhyay A."/>
            <person name="Elvitigala T."/>
            <person name="Welsh E."/>
            <person name="Stockel J."/>
            <person name="Liberton M."/>
            <person name="Min H."/>
            <person name="Sherman L.A."/>
            <person name="Pakrasi H.B."/>
        </authorList>
    </citation>
    <scope>NUCLEOTIDE SEQUENCE [LARGE SCALE GENOMIC DNA]</scope>
    <source>
        <strain evidence="17">PCC 7424</strain>
    </source>
</reference>
<dbReference type="GO" id="GO:0003677">
    <property type="term" value="F:DNA binding"/>
    <property type="evidence" value="ECO:0007669"/>
    <property type="project" value="UniProtKB-KW"/>
</dbReference>
<comment type="subunit">
    <text evidence="12">Monomer. Interacts with DnaB.</text>
</comment>
<keyword evidence="3 12" id="KW-0808">Transferase</keyword>
<dbReference type="GO" id="GO:0005737">
    <property type="term" value="C:cytoplasm"/>
    <property type="evidence" value="ECO:0007669"/>
    <property type="project" value="TreeGrafter"/>
</dbReference>
<dbReference type="NCBIfam" id="TIGR01391">
    <property type="entry name" value="dnaG"/>
    <property type="match status" value="1"/>
</dbReference>
<evidence type="ECO:0000256" key="8">
    <source>
        <dbReference type="ARBA" id="ARBA00022833"/>
    </source>
</evidence>
<feature type="zinc finger region" description="CHC2-type" evidence="12 14">
    <location>
        <begin position="41"/>
        <end position="65"/>
    </location>
</feature>
<keyword evidence="10 12" id="KW-0238">DNA-binding</keyword>
<dbReference type="EC" id="2.7.7.101" evidence="12"/>
<evidence type="ECO:0000256" key="1">
    <source>
        <dbReference type="ARBA" id="ARBA00022478"/>
    </source>
</evidence>
<dbReference type="CDD" id="cd03364">
    <property type="entry name" value="TOPRIM_DnaG_primases"/>
    <property type="match status" value="1"/>
</dbReference>
<dbReference type="GO" id="GO:0000428">
    <property type="term" value="C:DNA-directed RNA polymerase complex"/>
    <property type="evidence" value="ECO:0007669"/>
    <property type="project" value="UniProtKB-KW"/>
</dbReference>
<dbReference type="PANTHER" id="PTHR30313">
    <property type="entry name" value="DNA PRIMASE"/>
    <property type="match status" value="1"/>
</dbReference>
<keyword evidence="17" id="KW-1185">Reference proteome</keyword>
<gene>
    <name evidence="12" type="primary">dnaG</name>
    <name evidence="16" type="ordered locus">PCC7424_5107</name>
</gene>
<evidence type="ECO:0000256" key="11">
    <source>
        <dbReference type="ARBA" id="ARBA00023163"/>
    </source>
</evidence>
<evidence type="ECO:0000256" key="12">
    <source>
        <dbReference type="HAMAP-Rule" id="MF_00974"/>
    </source>
</evidence>
<evidence type="ECO:0000256" key="13">
    <source>
        <dbReference type="PIRNR" id="PIRNR002811"/>
    </source>
</evidence>
<dbReference type="InterPro" id="IPR050219">
    <property type="entry name" value="DnaG_primase"/>
</dbReference>
<evidence type="ECO:0000256" key="9">
    <source>
        <dbReference type="ARBA" id="ARBA00022842"/>
    </source>
</evidence>
<dbReference type="SMART" id="SM00493">
    <property type="entry name" value="TOPRIM"/>
    <property type="match status" value="1"/>
</dbReference>
<accession>B7KGX1</accession>
<evidence type="ECO:0000313" key="16">
    <source>
        <dbReference type="EMBL" id="ACK73458.1"/>
    </source>
</evidence>
<dbReference type="PANTHER" id="PTHR30313:SF2">
    <property type="entry name" value="DNA PRIMASE"/>
    <property type="match status" value="1"/>
</dbReference>
<dbReference type="SUPFAM" id="SSF57783">
    <property type="entry name" value="Zinc beta-ribbon"/>
    <property type="match status" value="1"/>
</dbReference>
<keyword evidence="7 12" id="KW-0863">Zinc-finger</keyword>
<dbReference type="Pfam" id="PF10410">
    <property type="entry name" value="DnaB_bind"/>
    <property type="match status" value="1"/>
</dbReference>
<dbReference type="OrthoDB" id="9803773at2"/>
<keyword evidence="6 12" id="KW-0479">Metal-binding</keyword>
<dbReference type="RefSeq" id="WP_015957038.1">
    <property type="nucleotide sequence ID" value="NC_011729.1"/>
</dbReference>
<keyword evidence="2 12" id="KW-0639">Primosome</keyword>
<evidence type="ECO:0000256" key="10">
    <source>
        <dbReference type="ARBA" id="ARBA00023125"/>
    </source>
</evidence>
<organism evidence="16 17">
    <name type="scientific">Gloeothece citriformis (strain PCC 7424)</name>
    <name type="common">Cyanothece sp. (strain PCC 7424)</name>
    <dbReference type="NCBI Taxonomy" id="65393"/>
    <lineage>
        <taxon>Bacteria</taxon>
        <taxon>Bacillati</taxon>
        <taxon>Cyanobacteriota</taxon>
        <taxon>Cyanophyceae</taxon>
        <taxon>Oscillatoriophycideae</taxon>
        <taxon>Chroococcales</taxon>
        <taxon>Aphanothecaceae</taxon>
        <taxon>Gloeothece</taxon>
        <taxon>Gloeothece citriformis</taxon>
    </lineage>
</organism>
<comment type="similarity">
    <text evidence="12 13">Belongs to the DnaG primase family.</text>
</comment>
<evidence type="ECO:0000256" key="7">
    <source>
        <dbReference type="ARBA" id="ARBA00022771"/>
    </source>
</evidence>
<dbReference type="InterPro" id="IPR034151">
    <property type="entry name" value="TOPRIM_DnaG_bac"/>
</dbReference>
<dbReference type="GO" id="GO:0003899">
    <property type="term" value="F:DNA-directed RNA polymerase activity"/>
    <property type="evidence" value="ECO:0007669"/>
    <property type="project" value="UniProtKB-UniRule"/>
</dbReference>
<protein>
    <recommendedName>
        <fullName evidence="12 13">DNA primase</fullName>
        <ecNumber evidence="12">2.7.7.101</ecNumber>
    </recommendedName>
</protein>